<name>A0A1E3X3C0_9BACT</name>
<dbReference type="EMBL" id="MAYW01000295">
    <property type="protein sequence ID" value="ODS30052.1"/>
    <property type="molecule type" value="Genomic_DNA"/>
</dbReference>
<dbReference type="AlphaFoldDB" id="A0A1E3X3C0"/>
<evidence type="ECO:0000313" key="3">
    <source>
        <dbReference type="Proteomes" id="UP000094056"/>
    </source>
</evidence>
<accession>A0A1E3X3C0</accession>
<dbReference type="InterPro" id="IPR018891">
    <property type="entry name" value="AIPR_C"/>
</dbReference>
<evidence type="ECO:0000259" key="1">
    <source>
        <dbReference type="Pfam" id="PF10592"/>
    </source>
</evidence>
<sequence length="369" mass="43731">MSQKLQETFEEKCYVPVRIVETDDEELLSDIVIATNNQNKMSARNLLSNTITQRNIQKGFNSSSPKWFYQRKDEEFSSLKRYKQRGFKVREYSNRILDNEDLAKCWLSFIGFSTLASEKIKAFEKVEDKGNYEWLFEKRPIGVHWEKMTVGPQVKFDDNTFESFHPYPEQYLLSYVIYNFIKVIIPSAAKNRANAIQRLKDTGQIDENTTPETINEKLNGDDIYIKYRILDNMKEVLTELISVILIKKYGPLDRDTSRKLLKLKGFKNLLDNPNFKEYIESIENLSNEEKQEIILWKCFHFLSDVVDRWQSKNKEKYLSSQRRIRLLHDSKTIEEFKNLLKETDIATKQFGYEWKEPKVSFLTSLPKVK</sequence>
<comment type="caution">
    <text evidence="2">The sequence shown here is derived from an EMBL/GenBank/DDBJ whole genome shotgun (WGS) entry which is preliminary data.</text>
</comment>
<feature type="domain" description="Abortive phage infection protein C-terminal" evidence="1">
    <location>
        <begin position="10"/>
        <end position="127"/>
    </location>
</feature>
<protein>
    <submittedName>
        <fullName evidence="2">AIPR protein</fullName>
    </submittedName>
</protein>
<proteinExistence type="predicted"/>
<evidence type="ECO:0000313" key="2">
    <source>
        <dbReference type="EMBL" id="ODS30052.1"/>
    </source>
</evidence>
<gene>
    <name evidence="2" type="ORF">SCARUB_04838</name>
</gene>
<reference evidence="2 3" key="1">
    <citation type="submission" date="2016-07" db="EMBL/GenBank/DDBJ databases">
        <title>Draft genome of Scalindua rubra, obtained from a brine-seawater interface in the Red Sea, sheds light on salt adaptation in anammox bacteria.</title>
        <authorList>
            <person name="Speth D.R."/>
            <person name="Lagkouvardos I."/>
            <person name="Wang Y."/>
            <person name="Qian P.-Y."/>
            <person name="Dutilh B.E."/>
            <person name="Jetten M.S."/>
        </authorList>
    </citation>
    <scope>NUCLEOTIDE SEQUENCE [LARGE SCALE GENOMIC DNA]</scope>
    <source>
        <strain evidence="2">BSI-1</strain>
    </source>
</reference>
<dbReference type="Pfam" id="PF10592">
    <property type="entry name" value="AIPR"/>
    <property type="match status" value="1"/>
</dbReference>
<organism evidence="2 3">
    <name type="scientific">Candidatus Scalindua rubra</name>
    <dbReference type="NCBI Taxonomy" id="1872076"/>
    <lineage>
        <taxon>Bacteria</taxon>
        <taxon>Pseudomonadati</taxon>
        <taxon>Planctomycetota</taxon>
        <taxon>Candidatus Brocadiia</taxon>
        <taxon>Candidatus Brocadiales</taxon>
        <taxon>Candidatus Scalinduaceae</taxon>
        <taxon>Candidatus Scalindua</taxon>
    </lineage>
</organism>
<dbReference type="Proteomes" id="UP000094056">
    <property type="component" value="Unassembled WGS sequence"/>
</dbReference>